<proteinExistence type="predicted"/>
<name>A0A1I2MRM6_9EURY</name>
<dbReference type="OrthoDB" id="247722at2157"/>
<protein>
    <recommendedName>
        <fullName evidence="1">DUF7344 domain-containing protein</fullName>
    </recommendedName>
</protein>
<sequence length="105" mass="11735">MDKEARALGALANARRLLVLLSLKENETPMSLDALATDVAMRETDFPDEDLSDDHIDSVLLSLHHVHIPKLVSEDIVAFHEDEDHVALTADIHDIERILNAVFDD</sequence>
<dbReference type="EMBL" id="FOOQ01000001">
    <property type="protein sequence ID" value="SFF92127.1"/>
    <property type="molecule type" value="Genomic_DNA"/>
</dbReference>
<evidence type="ECO:0000313" key="3">
    <source>
        <dbReference type="Proteomes" id="UP000198876"/>
    </source>
</evidence>
<reference evidence="3" key="1">
    <citation type="submission" date="2016-10" db="EMBL/GenBank/DDBJ databases">
        <authorList>
            <person name="Varghese N."/>
            <person name="Submissions S."/>
        </authorList>
    </citation>
    <scope>NUCLEOTIDE SEQUENCE [LARGE SCALE GENOMIC DNA]</scope>
    <source>
        <strain evidence="3">CGMCC 1.7739</strain>
    </source>
</reference>
<keyword evidence="3" id="KW-1185">Reference proteome</keyword>
<dbReference type="Proteomes" id="UP000198876">
    <property type="component" value="Unassembled WGS sequence"/>
</dbReference>
<gene>
    <name evidence="2" type="ORF">SAMN04488063_0803</name>
</gene>
<evidence type="ECO:0000259" key="1">
    <source>
        <dbReference type="Pfam" id="PF24035"/>
    </source>
</evidence>
<organism evidence="2 3">
    <name type="scientific">Halopelagius inordinatus</name>
    <dbReference type="NCBI Taxonomy" id="553467"/>
    <lineage>
        <taxon>Archaea</taxon>
        <taxon>Methanobacteriati</taxon>
        <taxon>Methanobacteriota</taxon>
        <taxon>Stenosarchaea group</taxon>
        <taxon>Halobacteria</taxon>
        <taxon>Halobacteriales</taxon>
        <taxon>Haloferacaceae</taxon>
    </lineage>
</organism>
<dbReference type="AlphaFoldDB" id="A0A1I2MRM6"/>
<dbReference type="Pfam" id="PF24035">
    <property type="entry name" value="DUF7344"/>
    <property type="match status" value="1"/>
</dbReference>
<feature type="domain" description="DUF7344" evidence="1">
    <location>
        <begin position="10"/>
        <end position="86"/>
    </location>
</feature>
<evidence type="ECO:0000313" key="2">
    <source>
        <dbReference type="EMBL" id="SFF92127.1"/>
    </source>
</evidence>
<dbReference type="RefSeq" id="WP_092888707.1">
    <property type="nucleotide sequence ID" value="NZ_FOOQ01000001.1"/>
</dbReference>
<dbReference type="InterPro" id="IPR055768">
    <property type="entry name" value="DUF7344"/>
</dbReference>
<accession>A0A1I2MRM6</accession>